<keyword evidence="11" id="KW-0175">Coiled coil</keyword>
<protein>
    <recommendedName>
        <fullName evidence="14">Ion transport domain-containing protein</fullName>
    </recommendedName>
</protein>
<sequence>MSGAESEIQSRQSKNYNLCVFFKLPKVLQKRQEYSLFLFSPHNRFRRLCTWIVSKQWFDHIILFFIAANCITLAMERPTIPPGTLERKFLSAANYVFTFVFGIEMAVKVVAMHLIYSKHAYLKCGWNIMDGSLVAASLIDVIMGLISSSSPKIFNILRVFRLLRSLRPLRVINRAPGLKLVVQTLMTSLRPIGNIVIICCTFFIIFGILGVQLFKGTFYHCRGPNIANVTNRVECLEAHPRNRWMNHKYNFDDLGQALMSLFVLSSKDGWVNIMYTGLDAVGVDQQPIQNHNEWRLLYFISFLLLVGFFVLNMFVGVVVENFHRCREAQEKEEKARRAAKRAKKMEKKRRRMREQPYYLHYSKRRMFIHNVVTSKYFDLVIAAVIGLNVITMAMEFYKMPVELSYILKIFNYFFTAVFILEAIMKLYALSIARYFKDRWNILDVFIVILSIIGIIMEELESNVIPINPTILRIMRVLRIARVLKLLKMAKGIRALLDTVMQALPQVGNLGLLFFLLFFIFAALGVDLFGRLDCNEEYPCQGLGEHAHFHDFGIAFLTLFRVATGDNWSGIMKDTLRENCDSSPDCLHNCCVSPIIAPIFFVIFVLMAQFVLVNVVVAVLMKHLEESHKQMEEDEIDAEVEQELAIEEFCRREEKRMAKERRKTLKTILMHKTPIPPPPTKEELVSSPLTVANLAWITSDGSHSDPKSTEVPKEPFEVGSLSTRQTQEAVASGSGSSSSPAEKDSDNRQDKLPRSRSTGAESNATLLGISSNPTQSPSDDSAHDSLVHSFENLEFTGPFDVDSNWSISLDEHTPD</sequence>
<keyword evidence="3 13" id="KW-0812">Transmembrane</keyword>
<accession>A0A7R8ZP43</accession>
<dbReference type="GO" id="GO:0005248">
    <property type="term" value="F:voltage-gated sodium channel activity"/>
    <property type="evidence" value="ECO:0007669"/>
    <property type="project" value="TreeGrafter"/>
</dbReference>
<keyword evidence="5" id="KW-0851">Voltage-gated channel</keyword>
<feature type="compositionally biased region" description="Basic and acidic residues" evidence="12">
    <location>
        <begin position="701"/>
        <end position="715"/>
    </location>
</feature>
<keyword evidence="2" id="KW-0813">Transport</keyword>
<dbReference type="OrthoDB" id="416585at2759"/>
<dbReference type="PANTHER" id="PTHR10037">
    <property type="entry name" value="VOLTAGE-GATED CATION CHANNEL CALCIUM AND SODIUM"/>
    <property type="match status" value="1"/>
</dbReference>
<dbReference type="GO" id="GO:0070509">
    <property type="term" value="P:calcium ion import"/>
    <property type="evidence" value="ECO:0007669"/>
    <property type="project" value="TreeGrafter"/>
</dbReference>
<organism evidence="15">
    <name type="scientific">Cyprideis torosa</name>
    <dbReference type="NCBI Taxonomy" id="163714"/>
    <lineage>
        <taxon>Eukaryota</taxon>
        <taxon>Metazoa</taxon>
        <taxon>Ecdysozoa</taxon>
        <taxon>Arthropoda</taxon>
        <taxon>Crustacea</taxon>
        <taxon>Oligostraca</taxon>
        <taxon>Ostracoda</taxon>
        <taxon>Podocopa</taxon>
        <taxon>Podocopida</taxon>
        <taxon>Cytherocopina</taxon>
        <taxon>Cytheroidea</taxon>
        <taxon>Cytherideidae</taxon>
        <taxon>Cyprideis</taxon>
    </lineage>
</organism>
<dbReference type="InterPro" id="IPR043203">
    <property type="entry name" value="VGCC_Ca_Na"/>
</dbReference>
<evidence type="ECO:0000256" key="12">
    <source>
        <dbReference type="SAM" id="MobiDB-lite"/>
    </source>
</evidence>
<keyword evidence="8 13" id="KW-0472">Membrane</keyword>
<feature type="coiled-coil region" evidence="11">
    <location>
        <begin position="325"/>
        <end position="355"/>
    </location>
</feature>
<dbReference type="EMBL" id="OB661757">
    <property type="protein sequence ID" value="CAD7228905.1"/>
    <property type="molecule type" value="Genomic_DNA"/>
</dbReference>
<dbReference type="GO" id="GO:0001518">
    <property type="term" value="C:voltage-gated sodium channel complex"/>
    <property type="evidence" value="ECO:0007669"/>
    <property type="project" value="TreeGrafter"/>
</dbReference>
<feature type="transmembrane region" description="Helical" evidence="13">
    <location>
        <begin position="376"/>
        <end position="397"/>
    </location>
</feature>
<dbReference type="SUPFAM" id="SSF81324">
    <property type="entry name" value="Voltage-gated potassium channels"/>
    <property type="match status" value="2"/>
</dbReference>
<evidence type="ECO:0000256" key="11">
    <source>
        <dbReference type="SAM" id="Coils"/>
    </source>
</evidence>
<keyword evidence="10" id="KW-0407">Ion channel</keyword>
<evidence type="ECO:0000256" key="9">
    <source>
        <dbReference type="ARBA" id="ARBA00023180"/>
    </source>
</evidence>
<evidence type="ECO:0000256" key="10">
    <source>
        <dbReference type="ARBA" id="ARBA00023303"/>
    </source>
</evidence>
<feature type="compositionally biased region" description="Basic and acidic residues" evidence="12">
    <location>
        <begin position="740"/>
        <end position="752"/>
    </location>
</feature>
<keyword evidence="4" id="KW-0677">Repeat</keyword>
<feature type="compositionally biased region" description="Polar residues" evidence="12">
    <location>
        <begin position="754"/>
        <end position="778"/>
    </location>
</feature>
<dbReference type="PANTHER" id="PTHR10037:SF230">
    <property type="entry name" value="CA[2+]-CHANNEL PROTEIN ALPHA[[1]] SUBUNIT T, ISOFORM F"/>
    <property type="match status" value="1"/>
</dbReference>
<gene>
    <name evidence="15" type="ORF">CTOB1V02_LOCUS6783</name>
</gene>
<evidence type="ECO:0000256" key="8">
    <source>
        <dbReference type="ARBA" id="ARBA00023136"/>
    </source>
</evidence>
<feature type="transmembrane region" description="Helical" evidence="13">
    <location>
        <begin position="439"/>
        <end position="457"/>
    </location>
</feature>
<name>A0A7R8ZP43_9CRUS</name>
<feature type="transmembrane region" description="Helical" evidence="13">
    <location>
        <begin position="192"/>
        <end position="214"/>
    </location>
</feature>
<feature type="transmembrane region" description="Helical" evidence="13">
    <location>
        <begin position="57"/>
        <end position="75"/>
    </location>
</feature>
<evidence type="ECO:0000256" key="2">
    <source>
        <dbReference type="ARBA" id="ARBA00022448"/>
    </source>
</evidence>
<evidence type="ECO:0000256" key="7">
    <source>
        <dbReference type="ARBA" id="ARBA00023065"/>
    </source>
</evidence>
<feature type="transmembrane region" description="Helical" evidence="13">
    <location>
        <begin position="506"/>
        <end position="525"/>
    </location>
</feature>
<evidence type="ECO:0000313" key="15">
    <source>
        <dbReference type="EMBL" id="CAD7228905.1"/>
    </source>
</evidence>
<evidence type="ECO:0000259" key="14">
    <source>
        <dbReference type="Pfam" id="PF00520"/>
    </source>
</evidence>
<keyword evidence="6 13" id="KW-1133">Transmembrane helix</keyword>
<dbReference type="PRINTS" id="PR00169">
    <property type="entry name" value="KCHANNEL"/>
</dbReference>
<dbReference type="InterPro" id="IPR027359">
    <property type="entry name" value="Volt_channel_dom_sf"/>
</dbReference>
<dbReference type="Gene3D" id="1.20.120.350">
    <property type="entry name" value="Voltage-gated potassium channels. Chain C"/>
    <property type="match status" value="2"/>
</dbReference>
<feature type="region of interest" description="Disordered" evidence="12">
    <location>
        <begin position="697"/>
        <end position="784"/>
    </location>
</feature>
<feature type="region of interest" description="Disordered" evidence="12">
    <location>
        <begin position="795"/>
        <end position="814"/>
    </location>
</feature>
<feature type="domain" description="Ion transport" evidence="14">
    <location>
        <begin position="374"/>
        <end position="629"/>
    </location>
</feature>
<dbReference type="Gene3D" id="1.10.287.70">
    <property type="match status" value="2"/>
</dbReference>
<evidence type="ECO:0000256" key="4">
    <source>
        <dbReference type="ARBA" id="ARBA00022737"/>
    </source>
</evidence>
<dbReference type="Pfam" id="PF00520">
    <property type="entry name" value="Ion_trans"/>
    <property type="match status" value="2"/>
</dbReference>
<feature type="transmembrane region" description="Helical" evidence="13">
    <location>
        <begin position="95"/>
        <end position="116"/>
    </location>
</feature>
<dbReference type="GO" id="GO:0008332">
    <property type="term" value="F:low voltage-gated calcium channel activity"/>
    <property type="evidence" value="ECO:0007669"/>
    <property type="project" value="TreeGrafter"/>
</dbReference>
<dbReference type="FunFam" id="1.10.287.70:FF:000018">
    <property type="entry name" value="Voltage-dependent T-type calcium channel subunit alpha"/>
    <property type="match status" value="1"/>
</dbReference>
<reference evidence="15" key="1">
    <citation type="submission" date="2020-11" db="EMBL/GenBank/DDBJ databases">
        <authorList>
            <person name="Tran Van P."/>
        </authorList>
    </citation>
    <scope>NUCLEOTIDE SEQUENCE</scope>
</reference>
<comment type="subcellular location">
    <subcellularLocation>
        <location evidence="1">Membrane</location>
        <topology evidence="1">Multi-pass membrane protein</topology>
    </subcellularLocation>
</comment>
<evidence type="ECO:0000256" key="5">
    <source>
        <dbReference type="ARBA" id="ARBA00022882"/>
    </source>
</evidence>
<dbReference type="GO" id="GO:0086010">
    <property type="term" value="P:membrane depolarization during action potential"/>
    <property type="evidence" value="ECO:0007669"/>
    <property type="project" value="TreeGrafter"/>
</dbReference>
<dbReference type="GO" id="GO:0043005">
    <property type="term" value="C:neuron projection"/>
    <property type="evidence" value="ECO:0007669"/>
    <property type="project" value="TreeGrafter"/>
</dbReference>
<dbReference type="FunFam" id="1.20.120.350:FF:000008">
    <property type="entry name" value="Voltage-dependent T-type calcium channel subunit alpha"/>
    <property type="match status" value="1"/>
</dbReference>
<feature type="transmembrane region" description="Helical" evidence="13">
    <location>
        <begin position="594"/>
        <end position="620"/>
    </location>
</feature>
<evidence type="ECO:0000256" key="3">
    <source>
        <dbReference type="ARBA" id="ARBA00022692"/>
    </source>
</evidence>
<feature type="compositionally biased region" description="Polar residues" evidence="12">
    <location>
        <begin position="719"/>
        <end position="728"/>
    </location>
</feature>
<dbReference type="FunFam" id="1.20.120.350:FF:000009">
    <property type="entry name" value="Voltage-dependent T-type calcium channel subunit alpha"/>
    <property type="match status" value="1"/>
</dbReference>
<feature type="region of interest" description="Disordered" evidence="12">
    <location>
        <begin position="662"/>
        <end position="683"/>
    </location>
</feature>
<dbReference type="InterPro" id="IPR005821">
    <property type="entry name" value="Ion_trans_dom"/>
</dbReference>
<evidence type="ECO:0000256" key="13">
    <source>
        <dbReference type="SAM" id="Phobius"/>
    </source>
</evidence>
<keyword evidence="7" id="KW-0406">Ion transport</keyword>
<evidence type="ECO:0000256" key="6">
    <source>
        <dbReference type="ARBA" id="ARBA00022989"/>
    </source>
</evidence>
<feature type="transmembrane region" description="Helical" evidence="13">
    <location>
        <begin position="409"/>
        <end position="427"/>
    </location>
</feature>
<keyword evidence="9" id="KW-0325">Glycoprotein</keyword>
<proteinExistence type="predicted"/>
<dbReference type="FunFam" id="1.10.287.70:FF:000120">
    <property type="entry name" value="Voltage-dependent T-type calcium channel subunit alpha"/>
    <property type="match status" value="1"/>
</dbReference>
<evidence type="ECO:0000256" key="1">
    <source>
        <dbReference type="ARBA" id="ARBA00004141"/>
    </source>
</evidence>
<feature type="transmembrane region" description="Helical" evidence="13">
    <location>
        <begin position="296"/>
        <end position="319"/>
    </location>
</feature>
<feature type="domain" description="Ion transport" evidence="14">
    <location>
        <begin position="56"/>
        <end position="329"/>
    </location>
</feature>
<dbReference type="AlphaFoldDB" id="A0A7R8ZP43"/>